<dbReference type="EMBL" id="MU004231">
    <property type="protein sequence ID" value="KAF2673325.1"/>
    <property type="molecule type" value="Genomic_DNA"/>
</dbReference>
<feature type="non-terminal residue" evidence="1">
    <location>
        <position position="282"/>
    </location>
</feature>
<dbReference type="AlphaFoldDB" id="A0A6A6UM17"/>
<dbReference type="OrthoDB" id="4966at2759"/>
<feature type="non-terminal residue" evidence="1">
    <location>
        <position position="1"/>
    </location>
</feature>
<keyword evidence="2" id="KW-1185">Reference proteome</keyword>
<protein>
    <recommendedName>
        <fullName evidence="3">F-box domain-containing protein</fullName>
    </recommendedName>
</protein>
<sequence>FQLLDSLFKNHDVTFVMAKYLDPDTMCNLYAISKDFHHAVNCRYQSFIKASMQIWAPHGDKLFPWHFFRDLCVRDPIQNTIVHNLTEVRFVAGFRWLKMITQRQKITDEILYKLHLAGHPMPATMCNIVQQMWFTNGISSNGNRIGLIHNQKYWREWQLFFAWFFIMKLDMHLNSPAHAPAHMQMRKMFLSHKSLASLGELLKGCYTSLDIIRMKLRFGSNRPRQFQSQTWNVAGVQVQHFGRGIREAWGAGRTRALRIEQLILMECMRRRIWLNKAFYSVM</sequence>
<name>A0A6A6UM17_9PEZI</name>
<dbReference type="Proteomes" id="UP000799302">
    <property type="component" value="Unassembled WGS sequence"/>
</dbReference>
<evidence type="ECO:0000313" key="1">
    <source>
        <dbReference type="EMBL" id="KAF2673325.1"/>
    </source>
</evidence>
<organism evidence="1 2">
    <name type="scientific">Microthyrium microscopicum</name>
    <dbReference type="NCBI Taxonomy" id="703497"/>
    <lineage>
        <taxon>Eukaryota</taxon>
        <taxon>Fungi</taxon>
        <taxon>Dikarya</taxon>
        <taxon>Ascomycota</taxon>
        <taxon>Pezizomycotina</taxon>
        <taxon>Dothideomycetes</taxon>
        <taxon>Dothideomycetes incertae sedis</taxon>
        <taxon>Microthyriales</taxon>
        <taxon>Microthyriaceae</taxon>
        <taxon>Microthyrium</taxon>
    </lineage>
</organism>
<evidence type="ECO:0008006" key="3">
    <source>
        <dbReference type="Google" id="ProtNLM"/>
    </source>
</evidence>
<reference evidence="1" key="1">
    <citation type="journal article" date="2020" name="Stud. Mycol.">
        <title>101 Dothideomycetes genomes: a test case for predicting lifestyles and emergence of pathogens.</title>
        <authorList>
            <person name="Haridas S."/>
            <person name="Albert R."/>
            <person name="Binder M."/>
            <person name="Bloem J."/>
            <person name="Labutti K."/>
            <person name="Salamov A."/>
            <person name="Andreopoulos B."/>
            <person name="Baker S."/>
            <person name="Barry K."/>
            <person name="Bills G."/>
            <person name="Bluhm B."/>
            <person name="Cannon C."/>
            <person name="Castanera R."/>
            <person name="Culley D."/>
            <person name="Daum C."/>
            <person name="Ezra D."/>
            <person name="Gonzalez J."/>
            <person name="Henrissat B."/>
            <person name="Kuo A."/>
            <person name="Liang C."/>
            <person name="Lipzen A."/>
            <person name="Lutzoni F."/>
            <person name="Magnuson J."/>
            <person name="Mondo S."/>
            <person name="Nolan M."/>
            <person name="Ohm R."/>
            <person name="Pangilinan J."/>
            <person name="Park H.-J."/>
            <person name="Ramirez L."/>
            <person name="Alfaro M."/>
            <person name="Sun H."/>
            <person name="Tritt A."/>
            <person name="Yoshinaga Y."/>
            <person name="Zwiers L.-H."/>
            <person name="Turgeon B."/>
            <person name="Goodwin S."/>
            <person name="Spatafora J."/>
            <person name="Crous P."/>
            <person name="Grigoriev I."/>
        </authorList>
    </citation>
    <scope>NUCLEOTIDE SEQUENCE</scope>
    <source>
        <strain evidence="1">CBS 115976</strain>
    </source>
</reference>
<evidence type="ECO:0000313" key="2">
    <source>
        <dbReference type="Proteomes" id="UP000799302"/>
    </source>
</evidence>
<proteinExistence type="predicted"/>
<accession>A0A6A6UM17</accession>
<gene>
    <name evidence="1" type="ORF">BT63DRAFT_353894</name>
</gene>